<organism evidence="11 12">
    <name type="scientific">Zoogloea ramigera</name>
    <dbReference type="NCBI Taxonomy" id="350"/>
    <lineage>
        <taxon>Bacteria</taxon>
        <taxon>Pseudomonadati</taxon>
        <taxon>Pseudomonadota</taxon>
        <taxon>Betaproteobacteria</taxon>
        <taxon>Rhodocyclales</taxon>
        <taxon>Zoogloeaceae</taxon>
        <taxon>Zoogloea</taxon>
    </lineage>
</organism>
<dbReference type="SUPFAM" id="SSF55729">
    <property type="entry name" value="Acyl-CoA N-acyltransferases (Nat)"/>
    <property type="match status" value="1"/>
</dbReference>
<dbReference type="GO" id="GO:0043810">
    <property type="term" value="F:ornithine-acyl [acyl carrier protein] N-acyltransferase activity"/>
    <property type="evidence" value="ECO:0007669"/>
    <property type="project" value="UniProtKB-EC"/>
</dbReference>
<dbReference type="Pfam" id="PF13444">
    <property type="entry name" value="Acetyltransf_5"/>
    <property type="match status" value="1"/>
</dbReference>
<dbReference type="InterPro" id="IPR052351">
    <property type="entry name" value="Ornithine_N-alpha-AT"/>
</dbReference>
<dbReference type="Proteomes" id="UP000318422">
    <property type="component" value="Unassembled WGS sequence"/>
</dbReference>
<comment type="catalytic activity">
    <reaction evidence="10">
        <text>a (3R)-hydroxyacyl-[ACP] + L-ornithine = a lyso-ornithine lipid + holo-[ACP] + H(+)</text>
        <dbReference type="Rhea" id="RHEA:20633"/>
        <dbReference type="Rhea" id="RHEA-COMP:9685"/>
        <dbReference type="Rhea" id="RHEA-COMP:9945"/>
        <dbReference type="ChEBI" id="CHEBI:15378"/>
        <dbReference type="ChEBI" id="CHEBI:46911"/>
        <dbReference type="ChEBI" id="CHEBI:64479"/>
        <dbReference type="ChEBI" id="CHEBI:78827"/>
        <dbReference type="ChEBI" id="CHEBI:138482"/>
        <dbReference type="EC" id="2.3.2.30"/>
    </reaction>
    <physiologicalReaction direction="left-to-right" evidence="10">
        <dbReference type="Rhea" id="RHEA:20634"/>
    </physiologicalReaction>
</comment>
<dbReference type="PANTHER" id="PTHR37323">
    <property type="entry name" value="GCN5-RELATED N-ACETYLTRANSFERASE"/>
    <property type="match status" value="1"/>
</dbReference>
<evidence type="ECO:0000256" key="3">
    <source>
        <dbReference type="ARBA" id="ARBA00022679"/>
    </source>
</evidence>
<proteinExistence type="inferred from homology"/>
<keyword evidence="3" id="KW-0808">Transferase</keyword>
<dbReference type="EC" id="2.3.2.30" evidence="7"/>
<evidence type="ECO:0000256" key="10">
    <source>
        <dbReference type="ARBA" id="ARBA00047785"/>
    </source>
</evidence>
<gene>
    <name evidence="11" type="ORF">ZRA01_20900</name>
</gene>
<evidence type="ECO:0000313" key="11">
    <source>
        <dbReference type="EMBL" id="GEC96017.1"/>
    </source>
</evidence>
<protein>
    <recommendedName>
        <fullName evidence="8">L-ornithine N(alpha)-acyltransferase</fullName>
        <ecNumber evidence="7">2.3.2.30</ecNumber>
    </recommendedName>
</protein>
<comment type="function">
    <text evidence="9">Catalyzes the first step in the biosynthesis of ornithine lipids, which are phosphorus-free membrane lipids. Catalyzes the 3-hydroxyacyl-acyl carrier protein-dependent acylation of ornithine to form lyso-ornithine lipid (LOL).</text>
</comment>
<keyword evidence="4" id="KW-0443">Lipid metabolism</keyword>
<dbReference type="PANTHER" id="PTHR37323:SF1">
    <property type="entry name" value="L-ORNITHINE N(ALPHA)-ACYLTRANSFERASE"/>
    <property type="match status" value="1"/>
</dbReference>
<evidence type="ECO:0000256" key="6">
    <source>
        <dbReference type="ARBA" id="ARBA00038095"/>
    </source>
</evidence>
<sequence>MLRSYAGNAAFKAVQCSIPTMRENPTRILAMLQKQQQSAQRPGRNLHVGLATSQTEVLEAQKLRYRVFADEMGARLTTRSPGVDRDLYDAFCEHLIVRDEDAGRIVGTYRILSPSAAREVGNYYSETEFDITRLRHLKSRMVEIGRSCIDADYRSGAVITLLWSGLARYMLENKYDYLIGCASVSMADGGHTAASLYNRLKDEHLCPLEYRVFPRTPLPLQALRQDIEADTPPLIKGYLRAGAWICGEPAWDPDFNTADLPVLLPVSRLDARYAKHFMGRKD</sequence>
<evidence type="ECO:0000256" key="9">
    <source>
        <dbReference type="ARBA" id="ARBA00045724"/>
    </source>
</evidence>
<comment type="similarity">
    <text evidence="6">Belongs to the acetyltransferase family. OlsB subfamily.</text>
</comment>
<evidence type="ECO:0000256" key="2">
    <source>
        <dbReference type="ARBA" id="ARBA00022516"/>
    </source>
</evidence>
<dbReference type="AlphaFoldDB" id="A0A4Y4CY94"/>
<keyword evidence="2" id="KW-0444">Lipid biosynthesis</keyword>
<evidence type="ECO:0000256" key="8">
    <source>
        <dbReference type="ARBA" id="ARBA00039866"/>
    </source>
</evidence>
<evidence type="ECO:0000256" key="7">
    <source>
        <dbReference type="ARBA" id="ARBA00039058"/>
    </source>
</evidence>
<keyword evidence="12" id="KW-1185">Reference proteome</keyword>
<reference evidence="11 12" key="1">
    <citation type="submission" date="2019-06" db="EMBL/GenBank/DDBJ databases">
        <title>Whole genome shotgun sequence of Zoogloea ramigera NBRC 15342.</title>
        <authorList>
            <person name="Hosoyama A."/>
            <person name="Uohara A."/>
            <person name="Ohji S."/>
            <person name="Ichikawa N."/>
        </authorList>
    </citation>
    <scope>NUCLEOTIDE SEQUENCE [LARGE SCALE GENOMIC DNA]</scope>
    <source>
        <strain evidence="11 12">NBRC 15342</strain>
    </source>
</reference>
<comment type="caution">
    <text evidence="11">The sequence shown here is derived from an EMBL/GenBank/DDBJ whole genome shotgun (WGS) entry which is preliminary data.</text>
</comment>
<evidence type="ECO:0000313" key="12">
    <source>
        <dbReference type="Proteomes" id="UP000318422"/>
    </source>
</evidence>
<dbReference type="EMBL" id="BJNV01000032">
    <property type="protein sequence ID" value="GEC96017.1"/>
    <property type="molecule type" value="Genomic_DNA"/>
</dbReference>
<dbReference type="InterPro" id="IPR016181">
    <property type="entry name" value="Acyl_CoA_acyltransferase"/>
</dbReference>
<accession>A0A4Y4CY94</accession>
<evidence type="ECO:0000256" key="5">
    <source>
        <dbReference type="ARBA" id="ARBA00023315"/>
    </source>
</evidence>
<evidence type="ECO:0000256" key="4">
    <source>
        <dbReference type="ARBA" id="ARBA00023098"/>
    </source>
</evidence>
<dbReference type="GO" id="GO:0006629">
    <property type="term" value="P:lipid metabolic process"/>
    <property type="evidence" value="ECO:0007669"/>
    <property type="project" value="UniProtKB-KW"/>
</dbReference>
<dbReference type="Gene3D" id="3.40.630.30">
    <property type="match status" value="1"/>
</dbReference>
<comment type="pathway">
    <text evidence="1">Lipid metabolism.</text>
</comment>
<name>A0A4Y4CY94_ZOORA</name>
<evidence type="ECO:0000256" key="1">
    <source>
        <dbReference type="ARBA" id="ARBA00005189"/>
    </source>
</evidence>
<keyword evidence="5" id="KW-0012">Acyltransferase</keyword>